<sequence>MRATPAVPAMRSELFESMRWEESVLHEQTALRCPAVVDTLPHLHRQRGVGLLEVLITVLVLSVGLVGMATLMFDAVRLNTQSYQRTIAINLAYDMSDRIRSHQEEAEDGDFDHARGAAAPGNAAPVDAEITEWLGEVANQLPGGQGAITTNVNGDLVEFEIAIWWDEDRDNANGAEAVYNFLTSL</sequence>
<keyword evidence="1" id="KW-0472">Membrane</keyword>
<dbReference type="EMBL" id="SACQ01000007">
    <property type="protein sequence ID" value="RVU29858.1"/>
    <property type="molecule type" value="Genomic_DNA"/>
</dbReference>
<dbReference type="Pfam" id="PF07963">
    <property type="entry name" value="N_methyl"/>
    <property type="match status" value="1"/>
</dbReference>
<evidence type="ECO:0000313" key="3">
    <source>
        <dbReference type="Proteomes" id="UP000282818"/>
    </source>
</evidence>
<feature type="transmembrane region" description="Helical" evidence="1">
    <location>
        <begin position="54"/>
        <end position="76"/>
    </location>
</feature>
<dbReference type="Proteomes" id="UP000282818">
    <property type="component" value="Unassembled WGS sequence"/>
</dbReference>
<accession>A0A437Q5S4</accession>
<evidence type="ECO:0000313" key="2">
    <source>
        <dbReference type="EMBL" id="RVU29858.1"/>
    </source>
</evidence>
<name>A0A437Q5S4_9GAMM</name>
<keyword evidence="1" id="KW-0812">Transmembrane</keyword>
<organism evidence="2 3">
    <name type="scientific">Neptunomonas marina</name>
    <dbReference type="NCBI Taxonomy" id="1815562"/>
    <lineage>
        <taxon>Bacteria</taxon>
        <taxon>Pseudomonadati</taxon>
        <taxon>Pseudomonadota</taxon>
        <taxon>Gammaproteobacteria</taxon>
        <taxon>Oceanospirillales</taxon>
        <taxon>Oceanospirillaceae</taxon>
        <taxon>Neptunomonas</taxon>
    </lineage>
</organism>
<dbReference type="InterPro" id="IPR012902">
    <property type="entry name" value="N_methyl_site"/>
</dbReference>
<dbReference type="AlphaFoldDB" id="A0A437Q5S4"/>
<gene>
    <name evidence="2" type="primary">pilV</name>
    <name evidence="2" type="ORF">EOE65_15050</name>
</gene>
<dbReference type="NCBIfam" id="TIGR02523">
    <property type="entry name" value="type_IV_pilV"/>
    <property type="match status" value="1"/>
</dbReference>
<dbReference type="InterPro" id="IPR013362">
    <property type="entry name" value="Pilus_4_PilV"/>
</dbReference>
<keyword evidence="1" id="KW-1133">Transmembrane helix</keyword>
<reference evidence="2 3" key="1">
    <citation type="submission" date="2019-01" db="EMBL/GenBank/DDBJ databases">
        <authorList>
            <person name="Chen W.-M."/>
        </authorList>
    </citation>
    <scope>NUCLEOTIDE SEQUENCE [LARGE SCALE GENOMIC DNA]</scope>
    <source>
        <strain evidence="2 3">HPM-16</strain>
    </source>
</reference>
<protein>
    <submittedName>
        <fullName evidence="2">Type IV pilus modification protein PilV</fullName>
    </submittedName>
</protein>
<evidence type="ECO:0000256" key="1">
    <source>
        <dbReference type="SAM" id="Phobius"/>
    </source>
</evidence>
<proteinExistence type="predicted"/>
<comment type="caution">
    <text evidence="2">The sequence shown here is derived from an EMBL/GenBank/DDBJ whole genome shotgun (WGS) entry which is preliminary data.</text>
</comment>
<keyword evidence="3" id="KW-1185">Reference proteome</keyword>